<dbReference type="EMBL" id="JBEPCU010000268">
    <property type="protein sequence ID" value="MER6978720.1"/>
    <property type="molecule type" value="Genomic_DNA"/>
</dbReference>
<dbReference type="Proteomes" id="UP001458415">
    <property type="component" value="Unassembled WGS sequence"/>
</dbReference>
<reference evidence="1 2" key="1">
    <citation type="submission" date="2024-06" db="EMBL/GenBank/DDBJ databases">
        <title>The Natural Products Discovery Center: Release of the First 8490 Sequenced Strains for Exploring Actinobacteria Biosynthetic Diversity.</title>
        <authorList>
            <person name="Kalkreuter E."/>
            <person name="Kautsar S.A."/>
            <person name="Yang D."/>
            <person name="Bader C.D."/>
            <person name="Teijaro C.N."/>
            <person name="Fluegel L."/>
            <person name="Davis C.M."/>
            <person name="Simpson J.R."/>
            <person name="Lauterbach L."/>
            <person name="Steele A.D."/>
            <person name="Gui C."/>
            <person name="Meng S."/>
            <person name="Li G."/>
            <person name="Viehrig K."/>
            <person name="Ye F."/>
            <person name="Su P."/>
            <person name="Kiefer A.F."/>
            <person name="Nichols A."/>
            <person name="Cepeda A.J."/>
            <person name="Yan W."/>
            <person name="Fan B."/>
            <person name="Jiang Y."/>
            <person name="Adhikari A."/>
            <person name="Zheng C.-J."/>
            <person name="Schuster L."/>
            <person name="Cowan T.M."/>
            <person name="Smanski M.J."/>
            <person name="Chevrette M.G."/>
            <person name="De Carvalho L.P.S."/>
            <person name="Shen B."/>
        </authorList>
    </citation>
    <scope>NUCLEOTIDE SEQUENCE [LARGE SCALE GENOMIC DNA]</scope>
    <source>
        <strain evidence="1 2">NPDC000634</strain>
    </source>
</reference>
<evidence type="ECO:0000313" key="1">
    <source>
        <dbReference type="EMBL" id="MER6978720.1"/>
    </source>
</evidence>
<gene>
    <name evidence="1" type="ORF">ABT317_17350</name>
</gene>
<proteinExistence type="predicted"/>
<evidence type="ECO:0000313" key="2">
    <source>
        <dbReference type="Proteomes" id="UP001458415"/>
    </source>
</evidence>
<name>A0ABV1W3F6_9ACTN</name>
<keyword evidence="2" id="KW-1185">Reference proteome</keyword>
<protein>
    <submittedName>
        <fullName evidence="1">Uncharacterized protein</fullName>
    </submittedName>
</protein>
<organism evidence="1 2">
    <name type="scientific">Streptomyces carpinensis</name>
    <dbReference type="NCBI Taxonomy" id="66369"/>
    <lineage>
        <taxon>Bacteria</taxon>
        <taxon>Bacillati</taxon>
        <taxon>Actinomycetota</taxon>
        <taxon>Actinomycetes</taxon>
        <taxon>Kitasatosporales</taxon>
        <taxon>Streptomycetaceae</taxon>
        <taxon>Streptomyces</taxon>
    </lineage>
</organism>
<accession>A0ABV1W3F6</accession>
<comment type="caution">
    <text evidence="1">The sequence shown here is derived from an EMBL/GenBank/DDBJ whole genome shotgun (WGS) entry which is preliminary data.</text>
</comment>
<sequence length="69" mass="7745">MDPGRYRHTLTTTAGRRVVRGWWDDRTLADGKFVSWVGEYGALPDAHVTLVDEQDGTVLATWPDESEPS</sequence>
<dbReference type="RefSeq" id="WP_143667975.1">
    <property type="nucleotide sequence ID" value="NZ_MUBM01000011.1"/>
</dbReference>